<dbReference type="EMBL" id="JASNQZ010000003">
    <property type="protein sequence ID" value="KAL0959382.1"/>
    <property type="molecule type" value="Genomic_DNA"/>
</dbReference>
<feature type="compositionally biased region" description="Basic and acidic residues" evidence="1">
    <location>
        <begin position="548"/>
        <end position="557"/>
    </location>
</feature>
<organism evidence="2 3">
    <name type="scientific">Hohenbuehelia grisea</name>
    <dbReference type="NCBI Taxonomy" id="104357"/>
    <lineage>
        <taxon>Eukaryota</taxon>
        <taxon>Fungi</taxon>
        <taxon>Dikarya</taxon>
        <taxon>Basidiomycota</taxon>
        <taxon>Agaricomycotina</taxon>
        <taxon>Agaricomycetes</taxon>
        <taxon>Agaricomycetidae</taxon>
        <taxon>Agaricales</taxon>
        <taxon>Pleurotineae</taxon>
        <taxon>Pleurotaceae</taxon>
        <taxon>Hohenbuehelia</taxon>
    </lineage>
</organism>
<evidence type="ECO:0000313" key="3">
    <source>
        <dbReference type="Proteomes" id="UP001556367"/>
    </source>
</evidence>
<name>A0ABR3JUB5_9AGAR</name>
<reference evidence="3" key="1">
    <citation type="submission" date="2024-06" db="EMBL/GenBank/DDBJ databases">
        <title>Multi-omics analyses provide insights into the biosynthesis of the anticancer antibiotic pleurotin in Hohenbuehelia grisea.</title>
        <authorList>
            <person name="Weaver J.A."/>
            <person name="Alberti F."/>
        </authorList>
    </citation>
    <scope>NUCLEOTIDE SEQUENCE [LARGE SCALE GENOMIC DNA]</scope>
    <source>
        <strain evidence="3">T-177</strain>
    </source>
</reference>
<feature type="region of interest" description="Disordered" evidence="1">
    <location>
        <begin position="149"/>
        <end position="199"/>
    </location>
</feature>
<feature type="compositionally biased region" description="Polar residues" evidence="1">
    <location>
        <begin position="126"/>
        <end position="136"/>
    </location>
</feature>
<proteinExistence type="predicted"/>
<feature type="region of interest" description="Disordered" evidence="1">
    <location>
        <begin position="115"/>
        <end position="136"/>
    </location>
</feature>
<gene>
    <name evidence="2" type="ORF">HGRIS_014635</name>
</gene>
<feature type="region of interest" description="Disordered" evidence="1">
    <location>
        <begin position="71"/>
        <end position="102"/>
    </location>
</feature>
<sequence>MARPKAVAVAFEGPLNTKRTRAELDAIAEALGGDVPGQKNMKEQIKSIKAHLAAHPELAGDPRFQLLFPRNGAAPKMKKRSADKASEAATAAELDADKPPTGANKALLQAKVTVDPPPQFAPVGRPSNNAARQPSPLTLGNVLRDAVNAHQDSSSPEPHSAAKAREDSAPPTTPIFSDDDNESNGNMTDKQHITPPLPGLNSFLRPADLCGAYGGHIIVELHDYHNTALPAEEIWIADPATEVFERINTDGNTEVIAHLSQLIPEALQQNTPTKKRSGRVWRPGVNTATNRVSIGTVASICAGKLPDILRINEVNTYPLHLRADCRLVCNMFLDRSDEVDSTIPLKAFEVSEDPFPPLEGLEALSPCQVPHIPLPSLATTTSMAAVSGPVAPADDAFIVYLRGILGGPARQWPKAETAGQVYDRYMAHRRAEIKLRDELKWGRNMGGYEIPAGKEFEPYGSRTFTRTHLSQAMRIGHTIASTDKKLFEDKKLRAIPLLRAWVEQEDSREADKFFRNMPLGDFRAYIEKELLRDSRDSSSSRKGKKRAKGDGKDDQEHRQKKRKRHDSVVASRPRVLDSDDLEDLDAVYYVSDRLAKAIVYCACI</sequence>
<dbReference type="Proteomes" id="UP001556367">
    <property type="component" value="Unassembled WGS sequence"/>
</dbReference>
<comment type="caution">
    <text evidence="2">The sequence shown here is derived from an EMBL/GenBank/DDBJ whole genome shotgun (WGS) entry which is preliminary data.</text>
</comment>
<evidence type="ECO:0000256" key="1">
    <source>
        <dbReference type="SAM" id="MobiDB-lite"/>
    </source>
</evidence>
<accession>A0ABR3JUB5</accession>
<feature type="region of interest" description="Disordered" evidence="1">
    <location>
        <begin position="533"/>
        <end position="572"/>
    </location>
</feature>
<protein>
    <submittedName>
        <fullName evidence="2">Uncharacterized protein</fullName>
    </submittedName>
</protein>
<keyword evidence="3" id="KW-1185">Reference proteome</keyword>
<evidence type="ECO:0000313" key="2">
    <source>
        <dbReference type="EMBL" id="KAL0959382.1"/>
    </source>
</evidence>